<sequence>MDQSESAAGGLAGKRPWDEGRDETSTPDSGGGGEPPTKAVGNRRPSFKPRPTIPAGPRAEAKPPLQSTPPGSGDGALATTDLAKVSGPNATTGQQPAAQPLELQPGKGTASERPESSEPPGKEPAATAGQEWRLPASGLAGKRPWDEGDAATGKMVTLPASKSKLEERREPPAGELQDQGPAVVKAATSKDTCQPTSEDTKVAENQETCMEVVESASGQPIKRPLEEIVEEKADKRGEGTEPPFKEMTTRRTSMKPRPNISAERRSADKPPP</sequence>
<name>A0ACB8DX27_DERSI</name>
<evidence type="ECO:0000313" key="2">
    <source>
        <dbReference type="Proteomes" id="UP000821865"/>
    </source>
</evidence>
<reference evidence="1" key="1">
    <citation type="submission" date="2020-05" db="EMBL/GenBank/DDBJ databases">
        <title>Large-scale comparative analyses of tick genomes elucidate their genetic diversity and vector capacities.</title>
        <authorList>
            <person name="Jia N."/>
            <person name="Wang J."/>
            <person name="Shi W."/>
            <person name="Du L."/>
            <person name="Sun Y."/>
            <person name="Zhan W."/>
            <person name="Jiang J."/>
            <person name="Wang Q."/>
            <person name="Zhang B."/>
            <person name="Ji P."/>
            <person name="Sakyi L.B."/>
            <person name="Cui X."/>
            <person name="Yuan T."/>
            <person name="Jiang B."/>
            <person name="Yang W."/>
            <person name="Lam T.T.-Y."/>
            <person name="Chang Q."/>
            <person name="Ding S."/>
            <person name="Wang X."/>
            <person name="Zhu J."/>
            <person name="Ruan X."/>
            <person name="Zhao L."/>
            <person name="Wei J."/>
            <person name="Que T."/>
            <person name="Du C."/>
            <person name="Cheng J."/>
            <person name="Dai P."/>
            <person name="Han X."/>
            <person name="Huang E."/>
            <person name="Gao Y."/>
            <person name="Liu J."/>
            <person name="Shao H."/>
            <person name="Ye R."/>
            <person name="Li L."/>
            <person name="Wei W."/>
            <person name="Wang X."/>
            <person name="Wang C."/>
            <person name="Yang T."/>
            <person name="Huo Q."/>
            <person name="Li W."/>
            <person name="Guo W."/>
            <person name="Chen H."/>
            <person name="Zhou L."/>
            <person name="Ni X."/>
            <person name="Tian J."/>
            <person name="Zhou Y."/>
            <person name="Sheng Y."/>
            <person name="Liu T."/>
            <person name="Pan Y."/>
            <person name="Xia L."/>
            <person name="Li J."/>
            <person name="Zhao F."/>
            <person name="Cao W."/>
        </authorList>
    </citation>
    <scope>NUCLEOTIDE SEQUENCE</scope>
    <source>
        <strain evidence="1">Dsil-2018</strain>
    </source>
</reference>
<protein>
    <submittedName>
        <fullName evidence="1">Uncharacterized protein</fullName>
    </submittedName>
</protein>
<gene>
    <name evidence="1" type="ORF">HPB49_008045</name>
</gene>
<accession>A0ACB8DX27</accession>
<organism evidence="1 2">
    <name type="scientific">Dermacentor silvarum</name>
    <name type="common">Tick</name>
    <dbReference type="NCBI Taxonomy" id="543639"/>
    <lineage>
        <taxon>Eukaryota</taxon>
        <taxon>Metazoa</taxon>
        <taxon>Ecdysozoa</taxon>
        <taxon>Arthropoda</taxon>
        <taxon>Chelicerata</taxon>
        <taxon>Arachnida</taxon>
        <taxon>Acari</taxon>
        <taxon>Parasitiformes</taxon>
        <taxon>Ixodida</taxon>
        <taxon>Ixodoidea</taxon>
        <taxon>Ixodidae</taxon>
        <taxon>Rhipicephalinae</taxon>
        <taxon>Dermacentor</taxon>
    </lineage>
</organism>
<evidence type="ECO:0000313" key="1">
    <source>
        <dbReference type="EMBL" id="KAH7979082.1"/>
    </source>
</evidence>
<keyword evidence="2" id="KW-1185">Reference proteome</keyword>
<dbReference type="Proteomes" id="UP000821865">
    <property type="component" value="Chromosome 1"/>
</dbReference>
<comment type="caution">
    <text evidence="1">The sequence shown here is derived from an EMBL/GenBank/DDBJ whole genome shotgun (WGS) entry which is preliminary data.</text>
</comment>
<dbReference type="EMBL" id="CM023470">
    <property type="protein sequence ID" value="KAH7979082.1"/>
    <property type="molecule type" value="Genomic_DNA"/>
</dbReference>
<proteinExistence type="predicted"/>